<dbReference type="SUPFAM" id="SSF55785">
    <property type="entry name" value="PYP-like sensor domain (PAS domain)"/>
    <property type="match status" value="1"/>
</dbReference>
<dbReference type="PROSITE" id="PS00676">
    <property type="entry name" value="SIGMA54_INTERACT_2"/>
    <property type="match status" value="1"/>
</dbReference>
<protein>
    <submittedName>
        <fullName evidence="5">Sigma 54-interacting transcriptional regulator</fullName>
    </submittedName>
</protein>
<dbReference type="EMBL" id="JAOSHN010000002">
    <property type="protein sequence ID" value="MCU7377624.1"/>
    <property type="molecule type" value="Genomic_DNA"/>
</dbReference>
<dbReference type="InterPro" id="IPR025943">
    <property type="entry name" value="Sigma_54_int_dom_ATP-bd_2"/>
</dbReference>
<gene>
    <name evidence="5" type="ORF">OBO34_04550</name>
</gene>
<keyword evidence="2" id="KW-0067">ATP-binding</keyword>
<dbReference type="InterPro" id="IPR035965">
    <property type="entry name" value="PAS-like_dom_sf"/>
</dbReference>
<dbReference type="GO" id="GO:0006355">
    <property type="term" value="P:regulation of DNA-templated transcription"/>
    <property type="evidence" value="ECO:0007669"/>
    <property type="project" value="InterPro"/>
</dbReference>
<dbReference type="Pfam" id="PF08448">
    <property type="entry name" value="PAS_4"/>
    <property type="match status" value="1"/>
</dbReference>
<dbReference type="InterPro" id="IPR013656">
    <property type="entry name" value="PAS_4"/>
</dbReference>
<dbReference type="SMART" id="SM00091">
    <property type="entry name" value="PAS"/>
    <property type="match status" value="1"/>
</dbReference>
<dbReference type="InterPro" id="IPR000014">
    <property type="entry name" value="PAS"/>
</dbReference>
<keyword evidence="6" id="KW-1185">Reference proteome</keyword>
<dbReference type="CDD" id="cd00130">
    <property type="entry name" value="PAS"/>
    <property type="match status" value="1"/>
</dbReference>
<accession>A0A9J6QJG0</accession>
<sequence length="351" mass="38514">MKDMGTKLVDRIQEFTEILDRVGFNYEFDLENPSGEEGVLEIVDELVRISSRLVNVFFYSPDSICLADADGKMLAVNKAFEHTVGAAAEEVVGRNVSELEAQGIFRPSVLRLVKEENRPISVLQIGKHGEYIIVTGVPITDKDGKPEMLLSNARRAEDIEGLYAYVDKKKKKGKEEIQAFSDDVIMESEPMKRIKIVAEQIKDTDATILITGPSGVGKGVLAKYIHNISRRSKRPMVEINCGAIPDNLLESELFGYAAGAFTGASANGKEGLIESADGGTLLLDEIGELPLLLQVKLLKVIQDKQIMRIGSMVPKEVNVRIIAATNRDLMAPGKRGCVPGRSFLPAQRDTN</sequence>
<dbReference type="Proteomes" id="UP001065549">
    <property type="component" value="Unassembled WGS sequence"/>
</dbReference>
<dbReference type="PROSITE" id="PS50045">
    <property type="entry name" value="SIGMA54_INTERACT_4"/>
    <property type="match status" value="1"/>
</dbReference>
<dbReference type="RefSeq" id="WP_253020102.1">
    <property type="nucleotide sequence ID" value="NZ_JAOSHN010000002.1"/>
</dbReference>
<evidence type="ECO:0000256" key="2">
    <source>
        <dbReference type="ARBA" id="ARBA00022840"/>
    </source>
</evidence>
<feature type="domain" description="PAS" evidence="4">
    <location>
        <begin position="49"/>
        <end position="118"/>
    </location>
</feature>
<dbReference type="InterPro" id="IPR003593">
    <property type="entry name" value="AAA+_ATPase"/>
</dbReference>
<dbReference type="InterPro" id="IPR002078">
    <property type="entry name" value="Sigma_54_int"/>
</dbReference>
<dbReference type="Gene3D" id="3.30.450.20">
    <property type="entry name" value="PAS domain"/>
    <property type="match status" value="1"/>
</dbReference>
<dbReference type="SMART" id="SM00382">
    <property type="entry name" value="AAA"/>
    <property type="match status" value="1"/>
</dbReference>
<name>A0A9J6QJG0_9FIRM</name>
<keyword evidence="1" id="KW-0547">Nucleotide-binding</keyword>
<evidence type="ECO:0000313" key="6">
    <source>
        <dbReference type="Proteomes" id="UP001065549"/>
    </source>
</evidence>
<dbReference type="CDD" id="cd00009">
    <property type="entry name" value="AAA"/>
    <property type="match status" value="1"/>
</dbReference>
<proteinExistence type="predicted"/>
<feature type="domain" description="Sigma-54 factor interaction" evidence="3">
    <location>
        <begin position="184"/>
        <end position="343"/>
    </location>
</feature>
<evidence type="ECO:0000259" key="4">
    <source>
        <dbReference type="PROSITE" id="PS50112"/>
    </source>
</evidence>
<dbReference type="SUPFAM" id="SSF52540">
    <property type="entry name" value="P-loop containing nucleoside triphosphate hydrolases"/>
    <property type="match status" value="1"/>
</dbReference>
<evidence type="ECO:0000313" key="5">
    <source>
        <dbReference type="EMBL" id="MCU7377624.1"/>
    </source>
</evidence>
<dbReference type="GO" id="GO:0005524">
    <property type="term" value="F:ATP binding"/>
    <property type="evidence" value="ECO:0007669"/>
    <property type="project" value="UniProtKB-KW"/>
</dbReference>
<evidence type="ECO:0000256" key="1">
    <source>
        <dbReference type="ARBA" id="ARBA00022741"/>
    </source>
</evidence>
<dbReference type="InterPro" id="IPR027417">
    <property type="entry name" value="P-loop_NTPase"/>
</dbReference>
<evidence type="ECO:0000259" key="3">
    <source>
        <dbReference type="PROSITE" id="PS50045"/>
    </source>
</evidence>
<organism evidence="5 6">
    <name type="scientific">Hominibacterium faecale</name>
    <dbReference type="NCBI Taxonomy" id="2839743"/>
    <lineage>
        <taxon>Bacteria</taxon>
        <taxon>Bacillati</taxon>
        <taxon>Bacillota</taxon>
        <taxon>Clostridia</taxon>
        <taxon>Peptostreptococcales</taxon>
        <taxon>Anaerovoracaceae</taxon>
        <taxon>Hominibacterium</taxon>
    </lineage>
</organism>
<dbReference type="PANTHER" id="PTHR32071">
    <property type="entry name" value="TRANSCRIPTIONAL REGULATORY PROTEIN"/>
    <property type="match status" value="1"/>
</dbReference>
<dbReference type="PROSITE" id="PS50112">
    <property type="entry name" value="PAS"/>
    <property type="match status" value="1"/>
</dbReference>
<dbReference type="Gene3D" id="3.40.50.300">
    <property type="entry name" value="P-loop containing nucleotide triphosphate hydrolases"/>
    <property type="match status" value="1"/>
</dbReference>
<dbReference type="NCBIfam" id="TIGR00229">
    <property type="entry name" value="sensory_box"/>
    <property type="match status" value="1"/>
</dbReference>
<dbReference type="AlphaFoldDB" id="A0A9J6QJG0"/>
<dbReference type="Pfam" id="PF00158">
    <property type="entry name" value="Sigma54_activat"/>
    <property type="match status" value="1"/>
</dbReference>
<dbReference type="FunFam" id="3.40.50.300:FF:000006">
    <property type="entry name" value="DNA-binding transcriptional regulator NtrC"/>
    <property type="match status" value="1"/>
</dbReference>
<comment type="caution">
    <text evidence="5">The sequence shown here is derived from an EMBL/GenBank/DDBJ whole genome shotgun (WGS) entry which is preliminary data.</text>
</comment>
<reference evidence="5" key="1">
    <citation type="submission" date="2022-09" db="EMBL/GenBank/DDBJ databases">
        <title>Culturomic study of gut microbiota in children with autism spectrum disorder.</title>
        <authorList>
            <person name="Efimov B.A."/>
            <person name="Chaplin A.V."/>
            <person name="Sokolova S.R."/>
            <person name="Pikina A.P."/>
            <person name="Korzhanova M."/>
            <person name="Belova V."/>
            <person name="Korostin D."/>
        </authorList>
    </citation>
    <scope>NUCLEOTIDE SEQUENCE</scope>
    <source>
        <strain evidence="5">ASD5510</strain>
    </source>
</reference>